<keyword evidence="1" id="KW-0479">Metal-binding</keyword>
<dbReference type="OrthoDB" id="410307at2759"/>
<dbReference type="Proteomes" id="UP000327439">
    <property type="component" value="Chromosome D01"/>
</dbReference>
<evidence type="ECO:0000256" key="4">
    <source>
        <dbReference type="SAM" id="MobiDB-lite"/>
    </source>
</evidence>
<sequence length="254" mass="27739">MTGLTVLLLIQVKKPDVVTLLGTNTPPPSVLTSAVAVVALAAMTVSSLMECFECWLHPTRYRTEACKDGKNCKRKVCFFAHSSRELRLLPESQPPYKNSDKNYNHCCLFCRSVTSSSSLSPTSTLLGLSHFSRSPSLSPPLSPLKHQQRTPRYGGDRISKFGTEMTSSYDDVLLKEVMSYLGTMNLSEVSSPMATTANTNIPWFDVSFKGAPSMVSPSGSGEYFNGGGDDEKNNGNGVVLDHDLDLGWVNELLM</sequence>
<dbReference type="EMBL" id="CM018215">
    <property type="protein sequence ID" value="KAB2043477.1"/>
    <property type="molecule type" value="Genomic_DNA"/>
</dbReference>
<accession>A0A5J5SJ43</accession>
<evidence type="ECO:0000313" key="6">
    <source>
        <dbReference type="Proteomes" id="UP000327439"/>
    </source>
</evidence>
<evidence type="ECO:0000256" key="1">
    <source>
        <dbReference type="ARBA" id="ARBA00022723"/>
    </source>
</evidence>
<feature type="region of interest" description="Disordered" evidence="4">
    <location>
        <begin position="137"/>
        <end position="157"/>
    </location>
</feature>
<dbReference type="InterPro" id="IPR045234">
    <property type="entry name" value="Unkempt-like"/>
</dbReference>
<proteinExistence type="predicted"/>
<evidence type="ECO:0000313" key="5">
    <source>
        <dbReference type="EMBL" id="KAB2043477.1"/>
    </source>
</evidence>
<organism evidence="5 6">
    <name type="scientific">Gossypium barbadense</name>
    <name type="common">Sea Island cotton</name>
    <name type="synonym">Hibiscus barbadensis</name>
    <dbReference type="NCBI Taxonomy" id="3634"/>
    <lineage>
        <taxon>Eukaryota</taxon>
        <taxon>Viridiplantae</taxon>
        <taxon>Streptophyta</taxon>
        <taxon>Embryophyta</taxon>
        <taxon>Tracheophyta</taxon>
        <taxon>Spermatophyta</taxon>
        <taxon>Magnoliopsida</taxon>
        <taxon>eudicotyledons</taxon>
        <taxon>Gunneridae</taxon>
        <taxon>Pentapetalae</taxon>
        <taxon>rosids</taxon>
        <taxon>malvids</taxon>
        <taxon>Malvales</taxon>
        <taxon>Malvaceae</taxon>
        <taxon>Malvoideae</taxon>
        <taxon>Gossypium</taxon>
    </lineage>
</organism>
<keyword evidence="6" id="KW-1185">Reference proteome</keyword>
<dbReference type="PANTHER" id="PTHR14493:SF90">
    <property type="entry name" value="ZINC FINGER CCCH DOMAIN-CONTAINING PROTEIN 2"/>
    <property type="match status" value="1"/>
</dbReference>
<reference evidence="6" key="1">
    <citation type="journal article" date="2020" name="Nat. Genet.">
        <title>Genomic diversifications of five Gossypium allopolyploid species and their impact on cotton improvement.</title>
        <authorList>
            <person name="Chen Z.J."/>
            <person name="Sreedasyam A."/>
            <person name="Ando A."/>
            <person name="Song Q."/>
            <person name="De Santiago L.M."/>
            <person name="Hulse-Kemp A.M."/>
            <person name="Ding M."/>
            <person name="Ye W."/>
            <person name="Kirkbride R.C."/>
            <person name="Jenkins J."/>
            <person name="Plott C."/>
            <person name="Lovell J."/>
            <person name="Lin Y.M."/>
            <person name="Vaughn R."/>
            <person name="Liu B."/>
            <person name="Simpson S."/>
            <person name="Scheffler B.E."/>
            <person name="Wen L."/>
            <person name="Saski C.A."/>
            <person name="Grover C.E."/>
            <person name="Hu G."/>
            <person name="Conover J.L."/>
            <person name="Carlson J.W."/>
            <person name="Shu S."/>
            <person name="Boston L.B."/>
            <person name="Williams M."/>
            <person name="Peterson D.G."/>
            <person name="McGee K."/>
            <person name="Jones D.C."/>
            <person name="Wendel J.F."/>
            <person name="Stelly D.M."/>
            <person name="Grimwood J."/>
            <person name="Schmutz J."/>
        </authorList>
    </citation>
    <scope>NUCLEOTIDE SEQUENCE [LARGE SCALE GENOMIC DNA]</scope>
    <source>
        <strain evidence="6">cv. 3-79</strain>
    </source>
</reference>
<evidence type="ECO:0000256" key="2">
    <source>
        <dbReference type="ARBA" id="ARBA00022771"/>
    </source>
</evidence>
<keyword evidence="3" id="KW-0862">Zinc</keyword>
<gene>
    <name evidence="5" type="ORF">ES319_D01G020200v1</name>
</gene>
<name>A0A5J5SJ43_GOSBA</name>
<dbReference type="AlphaFoldDB" id="A0A5J5SJ43"/>
<dbReference type="PANTHER" id="PTHR14493">
    <property type="entry name" value="UNKEMPT FAMILY MEMBER"/>
    <property type="match status" value="1"/>
</dbReference>
<protein>
    <recommendedName>
        <fullName evidence="7">C3H1-type domain-containing protein</fullName>
    </recommendedName>
</protein>
<dbReference type="GO" id="GO:0008270">
    <property type="term" value="F:zinc ion binding"/>
    <property type="evidence" value="ECO:0007669"/>
    <property type="project" value="UniProtKB-KW"/>
</dbReference>
<evidence type="ECO:0008006" key="7">
    <source>
        <dbReference type="Google" id="ProtNLM"/>
    </source>
</evidence>
<evidence type="ECO:0000256" key="3">
    <source>
        <dbReference type="ARBA" id="ARBA00022833"/>
    </source>
</evidence>
<keyword evidence="2" id="KW-0863">Zinc-finger</keyword>